<feature type="domain" description="MYND-type" evidence="5">
    <location>
        <begin position="385"/>
        <end position="425"/>
    </location>
</feature>
<comment type="caution">
    <text evidence="6">The sequence shown here is derived from an EMBL/GenBank/DDBJ whole genome shotgun (WGS) entry which is preliminary data.</text>
</comment>
<dbReference type="Gene3D" id="6.10.140.2220">
    <property type="match status" value="1"/>
</dbReference>
<dbReference type="RefSeq" id="XP_060333880.1">
    <property type="nucleotide sequence ID" value="XM_060466223.1"/>
</dbReference>
<dbReference type="PROSITE" id="PS01360">
    <property type="entry name" value="ZF_MYND_1"/>
    <property type="match status" value="1"/>
</dbReference>
<dbReference type="SUPFAM" id="SSF144232">
    <property type="entry name" value="HIT/MYND zinc finger-like"/>
    <property type="match status" value="1"/>
</dbReference>
<dbReference type="GeneID" id="85349771"/>
<evidence type="ECO:0000313" key="7">
    <source>
        <dbReference type="Proteomes" id="UP001175211"/>
    </source>
</evidence>
<proteinExistence type="predicted"/>
<dbReference type="InterPro" id="IPR002893">
    <property type="entry name" value="Znf_MYND"/>
</dbReference>
<keyword evidence="1" id="KW-0479">Metal-binding</keyword>
<reference evidence="6" key="1">
    <citation type="submission" date="2023-06" db="EMBL/GenBank/DDBJ databases">
        <authorList>
            <consortium name="Lawrence Berkeley National Laboratory"/>
            <person name="Ahrendt S."/>
            <person name="Sahu N."/>
            <person name="Indic B."/>
            <person name="Wong-Bajracharya J."/>
            <person name="Merenyi Z."/>
            <person name="Ke H.-M."/>
            <person name="Monk M."/>
            <person name="Kocsube S."/>
            <person name="Drula E."/>
            <person name="Lipzen A."/>
            <person name="Balint B."/>
            <person name="Henrissat B."/>
            <person name="Andreopoulos B."/>
            <person name="Martin F.M."/>
            <person name="Harder C.B."/>
            <person name="Rigling D."/>
            <person name="Ford K.L."/>
            <person name="Foster G.D."/>
            <person name="Pangilinan J."/>
            <person name="Papanicolaou A."/>
            <person name="Barry K."/>
            <person name="LaButti K."/>
            <person name="Viragh M."/>
            <person name="Koriabine M."/>
            <person name="Yan M."/>
            <person name="Riley R."/>
            <person name="Champramary S."/>
            <person name="Plett K.L."/>
            <person name="Tsai I.J."/>
            <person name="Slot J."/>
            <person name="Sipos G."/>
            <person name="Plett J."/>
            <person name="Nagy L.G."/>
            <person name="Grigoriev I.V."/>
        </authorList>
    </citation>
    <scope>NUCLEOTIDE SEQUENCE</scope>
    <source>
        <strain evidence="6">CCBAS 213</strain>
    </source>
</reference>
<evidence type="ECO:0000256" key="1">
    <source>
        <dbReference type="ARBA" id="ARBA00022723"/>
    </source>
</evidence>
<keyword evidence="2 4" id="KW-0863">Zinc-finger</keyword>
<evidence type="ECO:0000256" key="4">
    <source>
        <dbReference type="PROSITE-ProRule" id="PRU00134"/>
    </source>
</evidence>
<evidence type="ECO:0000259" key="5">
    <source>
        <dbReference type="PROSITE" id="PS50865"/>
    </source>
</evidence>
<sequence>MKGSVSVLDEIPGSQILPSYIEVFMRHLSPDKVPSSDGDSSNSPSTIMAMACFRAICRGLDRDYYPGSDTGFVELWPGIRAWSLYFISVCTSEDPAVSGVGSDLTDMRIATAMCLRSLVGIVSYMKIISADDPLHPHLVEFWRESCLSRCHTAVRHLSCLLHSILVMQETRWVGRSPLEVDPAETAKLCFDSVLEDYADGVRYDGDDMNGYCLNFMITICKSPILAEVAIHEESVRFICSLMRQFAVTIIRLPPPPNSRLLNWFDSTVHFLRASISHPTLPIILAMVDNRVLEMLLRIWPLLPPEEGYSVEPVIPSIIDNITLYTSYRSVTHCVIRSIISLDKKGVVVDIKDYTADIVRAWSDLKSIAQKRYAIRGVCDKLRNVCFACRRVYGRNMQCCSKCESVQYCSMSCQRTHWKTEHKAKCIKSKVGLKDRKYLAYLAQVTIIEHDRTLLPKISDFMSEFSITERSSLAIEVDLRENPIVPKFSIKRIADIAEEAGEIKPWFADNHQGERDTCGMVRVLAPGNFDQSHVFPAGWTLAKLTV</sequence>
<name>A0AA39TPU9_ARMTA</name>
<dbReference type="AlphaFoldDB" id="A0AA39TPU9"/>
<dbReference type="Proteomes" id="UP001175211">
    <property type="component" value="Unassembled WGS sequence"/>
</dbReference>
<keyword evidence="3" id="KW-0862">Zinc</keyword>
<dbReference type="EMBL" id="JAUEPS010000009">
    <property type="protein sequence ID" value="KAK0462268.1"/>
    <property type="molecule type" value="Genomic_DNA"/>
</dbReference>
<dbReference type="PROSITE" id="PS50865">
    <property type="entry name" value="ZF_MYND_2"/>
    <property type="match status" value="1"/>
</dbReference>
<accession>A0AA39TPU9</accession>
<keyword evidence="7" id="KW-1185">Reference proteome</keyword>
<gene>
    <name evidence="6" type="ORF">EV420DRAFT_1180318</name>
</gene>
<dbReference type="Pfam" id="PF01753">
    <property type="entry name" value="zf-MYND"/>
    <property type="match status" value="1"/>
</dbReference>
<evidence type="ECO:0000256" key="2">
    <source>
        <dbReference type="ARBA" id="ARBA00022771"/>
    </source>
</evidence>
<protein>
    <recommendedName>
        <fullName evidence="5">MYND-type domain-containing protein</fullName>
    </recommendedName>
</protein>
<evidence type="ECO:0000313" key="6">
    <source>
        <dbReference type="EMBL" id="KAK0462268.1"/>
    </source>
</evidence>
<organism evidence="6 7">
    <name type="scientific">Armillaria tabescens</name>
    <name type="common">Ringless honey mushroom</name>
    <name type="synonym">Agaricus tabescens</name>
    <dbReference type="NCBI Taxonomy" id="1929756"/>
    <lineage>
        <taxon>Eukaryota</taxon>
        <taxon>Fungi</taxon>
        <taxon>Dikarya</taxon>
        <taxon>Basidiomycota</taxon>
        <taxon>Agaricomycotina</taxon>
        <taxon>Agaricomycetes</taxon>
        <taxon>Agaricomycetidae</taxon>
        <taxon>Agaricales</taxon>
        <taxon>Marasmiineae</taxon>
        <taxon>Physalacriaceae</taxon>
        <taxon>Desarmillaria</taxon>
    </lineage>
</organism>
<dbReference type="GO" id="GO:0008270">
    <property type="term" value="F:zinc ion binding"/>
    <property type="evidence" value="ECO:0007669"/>
    <property type="project" value="UniProtKB-KW"/>
</dbReference>
<evidence type="ECO:0000256" key="3">
    <source>
        <dbReference type="ARBA" id="ARBA00022833"/>
    </source>
</evidence>